<dbReference type="GO" id="GO:0020037">
    <property type="term" value="F:heme binding"/>
    <property type="evidence" value="ECO:0007669"/>
    <property type="project" value="InterPro"/>
</dbReference>
<feature type="signal peptide" evidence="1">
    <location>
        <begin position="1"/>
        <end position="19"/>
    </location>
</feature>
<keyword evidence="3" id="KW-1185">Reference proteome</keyword>
<dbReference type="InterPro" id="IPR036909">
    <property type="entry name" value="Cyt_c-like_dom_sf"/>
</dbReference>
<accession>A0A848GN61</accession>
<organism evidence="2 3">
    <name type="scientific">Chitinophaga fulva</name>
    <dbReference type="NCBI Taxonomy" id="2728842"/>
    <lineage>
        <taxon>Bacteria</taxon>
        <taxon>Pseudomonadati</taxon>
        <taxon>Bacteroidota</taxon>
        <taxon>Chitinophagia</taxon>
        <taxon>Chitinophagales</taxon>
        <taxon>Chitinophagaceae</taxon>
        <taxon>Chitinophaga</taxon>
    </lineage>
</organism>
<reference evidence="2 3" key="1">
    <citation type="submission" date="2020-04" db="EMBL/GenBank/DDBJ databases">
        <title>Chitinophaga sp. G-6-1-13 sp. nov., isolated from soil.</title>
        <authorList>
            <person name="Dahal R.H."/>
            <person name="Chaudhary D.K."/>
        </authorList>
    </citation>
    <scope>NUCLEOTIDE SEQUENCE [LARGE SCALE GENOMIC DNA]</scope>
    <source>
        <strain evidence="2 3">G-6-1-13</strain>
    </source>
</reference>
<dbReference type="RefSeq" id="WP_169225134.1">
    <property type="nucleotide sequence ID" value="NZ_JABBGC010000001.1"/>
</dbReference>
<gene>
    <name evidence="2" type="ORF">HHL17_12970</name>
</gene>
<proteinExistence type="predicted"/>
<evidence type="ECO:0000313" key="2">
    <source>
        <dbReference type="EMBL" id="NML38110.1"/>
    </source>
</evidence>
<sequence length="100" mass="11563">MKYLIILVALLSVAHIATATTPTTPEEDKGKALLVLQTKCNICHVRNNPFRIFKEKNMERNAKDIYKQVFVKGRMPLGNEVKLTEEERETLKKWLEANIH</sequence>
<evidence type="ECO:0000313" key="3">
    <source>
        <dbReference type="Proteomes" id="UP000583266"/>
    </source>
</evidence>
<comment type="caution">
    <text evidence="2">The sequence shown here is derived from an EMBL/GenBank/DDBJ whole genome shotgun (WGS) entry which is preliminary data.</text>
</comment>
<dbReference type="GO" id="GO:0009055">
    <property type="term" value="F:electron transfer activity"/>
    <property type="evidence" value="ECO:0007669"/>
    <property type="project" value="InterPro"/>
</dbReference>
<keyword evidence="1" id="KW-0732">Signal</keyword>
<feature type="chain" id="PRO_5033067526" description="Cytochrome c domain-containing protein" evidence="1">
    <location>
        <begin position="20"/>
        <end position="100"/>
    </location>
</feature>
<evidence type="ECO:0000256" key="1">
    <source>
        <dbReference type="SAM" id="SignalP"/>
    </source>
</evidence>
<protein>
    <recommendedName>
        <fullName evidence="4">Cytochrome c domain-containing protein</fullName>
    </recommendedName>
</protein>
<name>A0A848GN61_9BACT</name>
<dbReference type="SUPFAM" id="SSF46626">
    <property type="entry name" value="Cytochrome c"/>
    <property type="match status" value="1"/>
</dbReference>
<dbReference type="EMBL" id="JABBGC010000001">
    <property type="protein sequence ID" value="NML38110.1"/>
    <property type="molecule type" value="Genomic_DNA"/>
</dbReference>
<dbReference type="AlphaFoldDB" id="A0A848GN61"/>
<evidence type="ECO:0008006" key="4">
    <source>
        <dbReference type="Google" id="ProtNLM"/>
    </source>
</evidence>
<dbReference type="Proteomes" id="UP000583266">
    <property type="component" value="Unassembled WGS sequence"/>
</dbReference>